<accession>A0ABC8TLL5</accession>
<dbReference type="Pfam" id="PF08276">
    <property type="entry name" value="PAN_2"/>
    <property type="match status" value="1"/>
</dbReference>
<dbReference type="PROSITE" id="PS50948">
    <property type="entry name" value="PAN"/>
    <property type="match status" value="1"/>
</dbReference>
<gene>
    <name evidence="6" type="ORF">ILEXP_LOCUS37564</name>
</gene>
<evidence type="ECO:0000256" key="3">
    <source>
        <dbReference type="SAM" id="Phobius"/>
    </source>
</evidence>
<dbReference type="InterPro" id="IPR003609">
    <property type="entry name" value="Pan_app"/>
</dbReference>
<keyword evidence="1" id="KW-0732">Signal</keyword>
<dbReference type="EMBL" id="CAUOFW020005035">
    <property type="protein sequence ID" value="CAK9168223.1"/>
    <property type="molecule type" value="Genomic_DNA"/>
</dbReference>
<dbReference type="InterPro" id="IPR036426">
    <property type="entry name" value="Bulb-type_lectin_dom_sf"/>
</dbReference>
<evidence type="ECO:0000256" key="1">
    <source>
        <dbReference type="ARBA" id="ARBA00022729"/>
    </source>
</evidence>
<sequence>MGSSITYAQRDTIRPGEALNFTEQLVSANGVFRLGFFSLGDYNRYLGIWYTDSPNLRVWMANRESPVVGRIGNLTLDNNGMLKIMVVGANQFPLNSNSQSAQNSSATLNDLGNFVLTELNPDGSAKLVLWQSFDYPTNAFLPGMKMGMDFRTGKKWAITSWLSNLVPASGAVSLQWNHTTDGTNTGQIVMKHRGKDYWTTGLFNTADQTFENIRWWRNSDEFSINIYKFTVVSNENESYITFTVPKGTISRWVLSADDGFTFTGDGTEPRIGPIVPCNGVGSYSGCLVARPPNCRSSSEIFVPQTISLSGGVSYADQNSSLGLSDCWDQCWENCSCIGYNTFHTNRTGCQYWSGGLTVVEGIIGSWTTIFALNSTLNGTSSNNNSNASKSGNRWWIRMIVSILGVFLILLLGSLCYLRRKKLK</sequence>
<feature type="transmembrane region" description="Helical" evidence="3">
    <location>
        <begin position="394"/>
        <end position="417"/>
    </location>
</feature>
<dbReference type="Proteomes" id="UP001642360">
    <property type="component" value="Unassembled WGS sequence"/>
</dbReference>
<evidence type="ECO:0000259" key="5">
    <source>
        <dbReference type="PROSITE" id="PS50948"/>
    </source>
</evidence>
<dbReference type="AlphaFoldDB" id="A0ABC8TLL5"/>
<keyword evidence="3" id="KW-0472">Membrane</keyword>
<evidence type="ECO:0000313" key="7">
    <source>
        <dbReference type="Proteomes" id="UP001642360"/>
    </source>
</evidence>
<dbReference type="SUPFAM" id="SSF51110">
    <property type="entry name" value="alpha-D-mannose-specific plant lectins"/>
    <property type="match status" value="1"/>
</dbReference>
<feature type="domain" description="Apple" evidence="5">
    <location>
        <begin position="294"/>
        <end position="375"/>
    </location>
</feature>
<keyword evidence="7" id="KW-1185">Reference proteome</keyword>
<feature type="non-terminal residue" evidence="6">
    <location>
        <position position="423"/>
    </location>
</feature>
<feature type="domain" description="Bulb-type lectin" evidence="4">
    <location>
        <begin position="10"/>
        <end position="129"/>
    </location>
</feature>
<evidence type="ECO:0000259" key="4">
    <source>
        <dbReference type="PROSITE" id="PS50927"/>
    </source>
</evidence>
<comment type="caution">
    <text evidence="6">The sequence shown here is derived from an EMBL/GenBank/DDBJ whole genome shotgun (WGS) entry which is preliminary data.</text>
</comment>
<dbReference type="InterPro" id="IPR001480">
    <property type="entry name" value="Bulb-type_lectin_dom"/>
</dbReference>
<reference evidence="6 7" key="1">
    <citation type="submission" date="2024-02" db="EMBL/GenBank/DDBJ databases">
        <authorList>
            <person name="Vignale AGUSTIN F."/>
            <person name="Sosa J E."/>
            <person name="Modenutti C."/>
        </authorList>
    </citation>
    <scope>NUCLEOTIDE SEQUENCE [LARGE SCALE GENOMIC DNA]</scope>
</reference>
<dbReference type="Gene3D" id="2.90.10.10">
    <property type="entry name" value="Bulb-type lectin domain"/>
    <property type="match status" value="1"/>
</dbReference>
<dbReference type="PANTHER" id="PTHR32444:SF128">
    <property type="entry name" value="CURCULIN-LIKE (MANNOSE-BINDING) LECTIN FAMILY PROTEIN"/>
    <property type="match status" value="1"/>
</dbReference>
<name>A0ABC8TLL5_9AQUA</name>
<keyword evidence="3" id="KW-1133">Transmembrane helix</keyword>
<evidence type="ECO:0000313" key="6">
    <source>
        <dbReference type="EMBL" id="CAK9168223.1"/>
    </source>
</evidence>
<dbReference type="Pfam" id="PF01453">
    <property type="entry name" value="B_lectin"/>
    <property type="match status" value="1"/>
</dbReference>
<keyword evidence="3" id="KW-0812">Transmembrane</keyword>
<dbReference type="PROSITE" id="PS50927">
    <property type="entry name" value="BULB_LECTIN"/>
    <property type="match status" value="1"/>
</dbReference>
<proteinExistence type="predicted"/>
<dbReference type="SMART" id="SM00108">
    <property type="entry name" value="B_lectin"/>
    <property type="match status" value="1"/>
</dbReference>
<dbReference type="PANTHER" id="PTHR32444">
    <property type="entry name" value="BULB-TYPE LECTIN DOMAIN-CONTAINING PROTEIN"/>
    <property type="match status" value="1"/>
</dbReference>
<organism evidence="6 7">
    <name type="scientific">Ilex paraguariensis</name>
    <name type="common">yerba mate</name>
    <dbReference type="NCBI Taxonomy" id="185542"/>
    <lineage>
        <taxon>Eukaryota</taxon>
        <taxon>Viridiplantae</taxon>
        <taxon>Streptophyta</taxon>
        <taxon>Embryophyta</taxon>
        <taxon>Tracheophyta</taxon>
        <taxon>Spermatophyta</taxon>
        <taxon>Magnoliopsida</taxon>
        <taxon>eudicotyledons</taxon>
        <taxon>Gunneridae</taxon>
        <taxon>Pentapetalae</taxon>
        <taxon>asterids</taxon>
        <taxon>campanulids</taxon>
        <taxon>Aquifoliales</taxon>
        <taxon>Aquifoliaceae</taxon>
        <taxon>Ilex</taxon>
    </lineage>
</organism>
<evidence type="ECO:0000256" key="2">
    <source>
        <dbReference type="ARBA" id="ARBA00023180"/>
    </source>
</evidence>
<keyword evidence="2" id="KW-0325">Glycoprotein</keyword>
<protein>
    <submittedName>
        <fullName evidence="6">Uncharacterized protein</fullName>
    </submittedName>
</protein>